<evidence type="ECO:0000256" key="1">
    <source>
        <dbReference type="ARBA" id="ARBA00023015"/>
    </source>
</evidence>
<protein>
    <recommendedName>
        <fullName evidence="5">HTH tetR-type domain-containing protein</fullName>
    </recommendedName>
</protein>
<feature type="domain" description="HTH tetR-type" evidence="5">
    <location>
        <begin position="14"/>
        <end position="74"/>
    </location>
</feature>
<feature type="DNA-binding region" description="H-T-H motif" evidence="4">
    <location>
        <begin position="37"/>
        <end position="56"/>
    </location>
</feature>
<dbReference type="InterPro" id="IPR023772">
    <property type="entry name" value="DNA-bd_HTH_TetR-type_CS"/>
</dbReference>
<dbReference type="AlphaFoldDB" id="A0A7M3STR8"/>
<keyword evidence="7" id="KW-1185">Reference proteome</keyword>
<accession>A0A7M3STR8</accession>
<keyword evidence="2 4" id="KW-0238">DNA-binding</keyword>
<keyword evidence="1" id="KW-0805">Transcription regulation</keyword>
<dbReference type="PANTHER" id="PTHR30055">
    <property type="entry name" value="HTH-TYPE TRANSCRIPTIONAL REGULATOR RUTR"/>
    <property type="match status" value="1"/>
</dbReference>
<keyword evidence="3" id="KW-0804">Transcription</keyword>
<dbReference type="PRINTS" id="PR00455">
    <property type="entry name" value="HTHTETR"/>
</dbReference>
<dbReference type="RefSeq" id="WP_228460590.1">
    <property type="nucleotide sequence ID" value="NZ_BJOU01000001.1"/>
</dbReference>
<dbReference type="InterPro" id="IPR009057">
    <property type="entry name" value="Homeodomain-like_sf"/>
</dbReference>
<evidence type="ECO:0000313" key="7">
    <source>
        <dbReference type="Proteomes" id="UP000444980"/>
    </source>
</evidence>
<evidence type="ECO:0000256" key="3">
    <source>
        <dbReference type="ARBA" id="ARBA00023163"/>
    </source>
</evidence>
<sequence>MTAQPEPEIDARKVRSRKRLLDAAASLLNRGGVQAVTVDAVTRVSRVARTTLYRHFDSTTELIAAALERMLPDVVAPPRTGVVRDDLVAALDWLVEQLDQAPVPVTTIAGSR</sequence>
<dbReference type="PROSITE" id="PS50977">
    <property type="entry name" value="HTH_TETR_2"/>
    <property type="match status" value="1"/>
</dbReference>
<name>A0A7M3STR8_9ACTN</name>
<gene>
    <name evidence="6" type="ORF">nbrc107697_00810</name>
</gene>
<dbReference type="GO" id="GO:0000976">
    <property type="term" value="F:transcription cis-regulatory region binding"/>
    <property type="evidence" value="ECO:0007669"/>
    <property type="project" value="TreeGrafter"/>
</dbReference>
<dbReference type="InterPro" id="IPR050109">
    <property type="entry name" value="HTH-type_TetR-like_transc_reg"/>
</dbReference>
<dbReference type="GO" id="GO:0003700">
    <property type="term" value="F:DNA-binding transcription factor activity"/>
    <property type="evidence" value="ECO:0007669"/>
    <property type="project" value="TreeGrafter"/>
</dbReference>
<proteinExistence type="predicted"/>
<dbReference type="SUPFAM" id="SSF46689">
    <property type="entry name" value="Homeodomain-like"/>
    <property type="match status" value="1"/>
</dbReference>
<dbReference type="Pfam" id="PF00440">
    <property type="entry name" value="TetR_N"/>
    <property type="match status" value="1"/>
</dbReference>
<dbReference type="Proteomes" id="UP000444980">
    <property type="component" value="Unassembled WGS sequence"/>
</dbReference>
<dbReference type="Gene3D" id="1.10.357.10">
    <property type="entry name" value="Tetracycline Repressor, domain 2"/>
    <property type="match status" value="1"/>
</dbReference>
<evidence type="ECO:0000256" key="2">
    <source>
        <dbReference type="ARBA" id="ARBA00023125"/>
    </source>
</evidence>
<comment type="caution">
    <text evidence="6">The sequence shown here is derived from an EMBL/GenBank/DDBJ whole genome shotgun (WGS) entry which is preliminary data.</text>
</comment>
<dbReference type="PROSITE" id="PS01081">
    <property type="entry name" value="HTH_TETR_1"/>
    <property type="match status" value="1"/>
</dbReference>
<organism evidence="6 7">
    <name type="scientific">Gordonia crocea</name>
    <dbReference type="NCBI Taxonomy" id="589162"/>
    <lineage>
        <taxon>Bacteria</taxon>
        <taxon>Bacillati</taxon>
        <taxon>Actinomycetota</taxon>
        <taxon>Actinomycetes</taxon>
        <taxon>Mycobacteriales</taxon>
        <taxon>Gordoniaceae</taxon>
        <taxon>Gordonia</taxon>
    </lineage>
</organism>
<evidence type="ECO:0000259" key="5">
    <source>
        <dbReference type="PROSITE" id="PS50977"/>
    </source>
</evidence>
<dbReference type="EMBL" id="BJOU01000001">
    <property type="protein sequence ID" value="GED96042.1"/>
    <property type="molecule type" value="Genomic_DNA"/>
</dbReference>
<evidence type="ECO:0000313" key="6">
    <source>
        <dbReference type="EMBL" id="GED96042.1"/>
    </source>
</evidence>
<dbReference type="InterPro" id="IPR001647">
    <property type="entry name" value="HTH_TetR"/>
</dbReference>
<evidence type="ECO:0000256" key="4">
    <source>
        <dbReference type="PROSITE-ProRule" id="PRU00335"/>
    </source>
</evidence>
<reference evidence="7" key="1">
    <citation type="submission" date="2019-06" db="EMBL/GenBank/DDBJ databases">
        <title>Gordonia isolated from sludge of a wastewater treatment plant.</title>
        <authorList>
            <person name="Tamura T."/>
            <person name="Aoyama K."/>
            <person name="Kang Y."/>
            <person name="Saito S."/>
            <person name="Akiyama N."/>
            <person name="Yazawa K."/>
            <person name="Gonoi T."/>
            <person name="Mikami Y."/>
        </authorList>
    </citation>
    <scope>NUCLEOTIDE SEQUENCE [LARGE SCALE GENOMIC DNA]</scope>
    <source>
        <strain evidence="7">NBRC 107697</strain>
    </source>
</reference>
<dbReference type="PANTHER" id="PTHR30055:SF234">
    <property type="entry name" value="HTH-TYPE TRANSCRIPTIONAL REGULATOR BETI"/>
    <property type="match status" value="1"/>
</dbReference>